<keyword evidence="11" id="KW-0902">Two-component regulatory system</keyword>
<dbReference type="InterPro" id="IPR050428">
    <property type="entry name" value="TCS_sensor_his_kinase"/>
</dbReference>
<dbReference type="InterPro" id="IPR005467">
    <property type="entry name" value="His_kinase_dom"/>
</dbReference>
<gene>
    <name evidence="16" type="ORF">NS331_23745</name>
</gene>
<dbReference type="PANTHER" id="PTHR45436:SF14">
    <property type="entry name" value="SENSOR PROTEIN QSEC"/>
    <property type="match status" value="1"/>
</dbReference>
<protein>
    <recommendedName>
        <fullName evidence="3">histidine kinase</fullName>
        <ecNumber evidence="3">2.7.13.3</ecNumber>
    </recommendedName>
</protein>
<evidence type="ECO:0000256" key="12">
    <source>
        <dbReference type="ARBA" id="ARBA00023136"/>
    </source>
</evidence>
<dbReference type="InterPro" id="IPR004358">
    <property type="entry name" value="Sig_transdc_His_kin-like_C"/>
</dbReference>
<evidence type="ECO:0000256" key="1">
    <source>
        <dbReference type="ARBA" id="ARBA00000085"/>
    </source>
</evidence>
<keyword evidence="4" id="KW-0597">Phosphoprotein</keyword>
<proteinExistence type="predicted"/>
<evidence type="ECO:0000256" key="5">
    <source>
        <dbReference type="ARBA" id="ARBA00022679"/>
    </source>
</evidence>
<comment type="subcellular location">
    <subcellularLocation>
        <location evidence="2">Membrane</location>
        <topology evidence="2">Multi-pass membrane protein</topology>
    </subcellularLocation>
</comment>
<keyword evidence="12 13" id="KW-0472">Membrane</keyword>
<keyword evidence="7" id="KW-0547">Nucleotide-binding</keyword>
<dbReference type="EMBL" id="LDSL01000188">
    <property type="protein sequence ID" value="KTT14471.1"/>
    <property type="molecule type" value="Genomic_DNA"/>
</dbReference>
<evidence type="ECO:0000256" key="13">
    <source>
        <dbReference type="SAM" id="Phobius"/>
    </source>
</evidence>
<keyword evidence="8" id="KW-0418">Kinase</keyword>
<comment type="caution">
    <text evidence="16">The sequence shown here is derived from an EMBL/GenBank/DDBJ whole genome shotgun (WGS) entry which is preliminary data.</text>
</comment>
<dbReference type="PANTHER" id="PTHR45436">
    <property type="entry name" value="SENSOR HISTIDINE KINASE YKOH"/>
    <property type="match status" value="1"/>
</dbReference>
<feature type="domain" description="HAMP" evidence="15">
    <location>
        <begin position="181"/>
        <end position="233"/>
    </location>
</feature>
<accession>A0A147GLK3</accession>
<keyword evidence="10 13" id="KW-1133">Transmembrane helix</keyword>
<dbReference type="InterPro" id="IPR036097">
    <property type="entry name" value="HisK_dim/P_sf"/>
</dbReference>
<dbReference type="PROSITE" id="PS50885">
    <property type="entry name" value="HAMP"/>
    <property type="match status" value="1"/>
</dbReference>
<dbReference type="InterPro" id="IPR003660">
    <property type="entry name" value="HAMP_dom"/>
</dbReference>
<evidence type="ECO:0000256" key="3">
    <source>
        <dbReference type="ARBA" id="ARBA00012438"/>
    </source>
</evidence>
<dbReference type="AlphaFoldDB" id="A0A147GLK3"/>
<dbReference type="Proteomes" id="UP000072741">
    <property type="component" value="Unassembled WGS sequence"/>
</dbReference>
<dbReference type="SMART" id="SM00388">
    <property type="entry name" value="HisKA"/>
    <property type="match status" value="1"/>
</dbReference>
<dbReference type="GO" id="GO:0005886">
    <property type="term" value="C:plasma membrane"/>
    <property type="evidence" value="ECO:0007669"/>
    <property type="project" value="TreeGrafter"/>
</dbReference>
<comment type="catalytic activity">
    <reaction evidence="1">
        <text>ATP + protein L-histidine = ADP + protein N-phospho-L-histidine.</text>
        <dbReference type="EC" id="2.7.13.3"/>
    </reaction>
</comment>
<keyword evidence="9" id="KW-0067">ATP-binding</keyword>
<organism evidence="16 17">
    <name type="scientific">Pseudacidovorax intermedius</name>
    <dbReference type="NCBI Taxonomy" id="433924"/>
    <lineage>
        <taxon>Bacteria</taxon>
        <taxon>Pseudomonadati</taxon>
        <taxon>Pseudomonadota</taxon>
        <taxon>Betaproteobacteria</taxon>
        <taxon>Burkholderiales</taxon>
        <taxon>Comamonadaceae</taxon>
        <taxon>Pseudacidovorax</taxon>
    </lineage>
</organism>
<dbReference type="GO" id="GO:0005524">
    <property type="term" value="F:ATP binding"/>
    <property type="evidence" value="ECO:0007669"/>
    <property type="project" value="UniProtKB-KW"/>
</dbReference>
<dbReference type="SUPFAM" id="SSF55874">
    <property type="entry name" value="ATPase domain of HSP90 chaperone/DNA topoisomerase II/histidine kinase"/>
    <property type="match status" value="1"/>
</dbReference>
<keyword evidence="6 13" id="KW-0812">Transmembrane</keyword>
<dbReference type="SUPFAM" id="SSF47384">
    <property type="entry name" value="Homodimeric domain of signal transducing histidine kinase"/>
    <property type="match status" value="1"/>
</dbReference>
<dbReference type="CDD" id="cd00082">
    <property type="entry name" value="HisKA"/>
    <property type="match status" value="1"/>
</dbReference>
<evidence type="ECO:0000313" key="16">
    <source>
        <dbReference type="EMBL" id="KTT14471.1"/>
    </source>
</evidence>
<dbReference type="Gene3D" id="1.10.287.130">
    <property type="match status" value="1"/>
</dbReference>
<dbReference type="InterPro" id="IPR003661">
    <property type="entry name" value="HisK_dim/P_dom"/>
</dbReference>
<evidence type="ECO:0000256" key="6">
    <source>
        <dbReference type="ARBA" id="ARBA00022692"/>
    </source>
</evidence>
<dbReference type="GO" id="GO:0000155">
    <property type="term" value="F:phosphorelay sensor kinase activity"/>
    <property type="evidence" value="ECO:0007669"/>
    <property type="project" value="InterPro"/>
</dbReference>
<evidence type="ECO:0000259" key="15">
    <source>
        <dbReference type="PROSITE" id="PS50885"/>
    </source>
</evidence>
<dbReference type="InterPro" id="IPR036890">
    <property type="entry name" value="HATPase_C_sf"/>
</dbReference>
<reference evidence="16 17" key="1">
    <citation type="journal article" date="2016" name="Front. Microbiol.">
        <title>Genomic Resource of Rice Seed Associated Bacteria.</title>
        <authorList>
            <person name="Midha S."/>
            <person name="Bansal K."/>
            <person name="Sharma S."/>
            <person name="Kumar N."/>
            <person name="Patil P.P."/>
            <person name="Chaudhry V."/>
            <person name="Patil P.B."/>
        </authorList>
    </citation>
    <scope>NUCLEOTIDE SEQUENCE [LARGE SCALE GENOMIC DNA]</scope>
    <source>
        <strain evidence="16 17">NS331</strain>
    </source>
</reference>
<name>A0A147GLK3_9BURK</name>
<evidence type="ECO:0000256" key="2">
    <source>
        <dbReference type="ARBA" id="ARBA00004141"/>
    </source>
</evidence>
<feature type="transmembrane region" description="Helical" evidence="13">
    <location>
        <begin position="12"/>
        <end position="33"/>
    </location>
</feature>
<dbReference type="PRINTS" id="PR00344">
    <property type="entry name" value="BCTRLSENSOR"/>
</dbReference>
<evidence type="ECO:0000256" key="4">
    <source>
        <dbReference type="ARBA" id="ARBA00022553"/>
    </source>
</evidence>
<evidence type="ECO:0000313" key="17">
    <source>
        <dbReference type="Proteomes" id="UP000072741"/>
    </source>
</evidence>
<evidence type="ECO:0000256" key="11">
    <source>
        <dbReference type="ARBA" id="ARBA00023012"/>
    </source>
</evidence>
<dbReference type="SMART" id="SM00387">
    <property type="entry name" value="HATPase_c"/>
    <property type="match status" value="1"/>
</dbReference>
<dbReference type="PROSITE" id="PS50109">
    <property type="entry name" value="HIS_KIN"/>
    <property type="match status" value="1"/>
</dbReference>
<evidence type="ECO:0000256" key="10">
    <source>
        <dbReference type="ARBA" id="ARBA00022989"/>
    </source>
</evidence>
<dbReference type="EC" id="2.7.13.3" evidence="3"/>
<evidence type="ECO:0000256" key="7">
    <source>
        <dbReference type="ARBA" id="ARBA00022741"/>
    </source>
</evidence>
<feature type="domain" description="Histidine kinase" evidence="14">
    <location>
        <begin position="241"/>
        <end position="450"/>
    </location>
</feature>
<sequence>MTIWRRSLSRRIFLVVLLSFVLVLAVLQAYMWLSFRQSISVSQPLSRLGGGLGEALAAIDDEAQAVATVGAMQTIYGHLRLGGNPAGTLVFRLEDREGRLLFSAPLLRDRALDAPAGRVSTMAVDGIPYWIYRADAGRWRLYAAEPERTLALVVPNNTRAVLPYLLIALPLVLVPAWLAVALGLRPLRQLTQRLQRRSPADLAPLGFEARHAELAPLAQAVDGLLVKLKVRLDRERAFVHDAAHELRTPMAVIATQAHALGGAADADERREAQQQLESAIARASHLTQQLLDLARLDDAPTAAPPVIDVAQWLRQLMADMAPAAMARDMDLSLAAPDRLMAAVEPAALLSIMQNLLANAIGHTPPGTRIVVTLAGSAHPLSLSVEDDGPGIPPEEAVQVFERFHRGTDPRTHGAGLGLAIVRQAAARLGGEVRLGPGLDGRGAGFHLCVP</sequence>
<dbReference type="InterPro" id="IPR003594">
    <property type="entry name" value="HATPase_dom"/>
</dbReference>
<dbReference type="Pfam" id="PF00512">
    <property type="entry name" value="HisKA"/>
    <property type="match status" value="1"/>
</dbReference>
<evidence type="ECO:0000256" key="9">
    <source>
        <dbReference type="ARBA" id="ARBA00022840"/>
    </source>
</evidence>
<evidence type="ECO:0000259" key="14">
    <source>
        <dbReference type="PROSITE" id="PS50109"/>
    </source>
</evidence>
<dbReference type="RefSeq" id="WP_058644388.1">
    <property type="nucleotide sequence ID" value="NZ_LDSL01000188.1"/>
</dbReference>
<keyword evidence="5" id="KW-0808">Transferase</keyword>
<feature type="transmembrane region" description="Helical" evidence="13">
    <location>
        <begin position="161"/>
        <end position="184"/>
    </location>
</feature>
<dbReference type="Pfam" id="PF02518">
    <property type="entry name" value="HATPase_c"/>
    <property type="match status" value="1"/>
</dbReference>
<dbReference type="CDD" id="cd00075">
    <property type="entry name" value="HATPase"/>
    <property type="match status" value="1"/>
</dbReference>
<keyword evidence="17" id="KW-1185">Reference proteome</keyword>
<dbReference type="OrthoDB" id="8554694at2"/>
<evidence type="ECO:0000256" key="8">
    <source>
        <dbReference type="ARBA" id="ARBA00022777"/>
    </source>
</evidence>
<dbReference type="Gene3D" id="3.30.565.10">
    <property type="entry name" value="Histidine kinase-like ATPase, C-terminal domain"/>
    <property type="match status" value="1"/>
</dbReference>